<dbReference type="Proteomes" id="UP000030742">
    <property type="component" value="Unassembled WGS sequence"/>
</dbReference>
<dbReference type="Proteomes" id="UP000019118">
    <property type="component" value="Unassembled WGS sequence"/>
</dbReference>
<protein>
    <submittedName>
        <fullName evidence="2">Odorant-binding protein 31</fullName>
    </submittedName>
</protein>
<dbReference type="Pfam" id="PF01395">
    <property type="entry name" value="PBP_GOBP"/>
    <property type="match status" value="1"/>
</dbReference>
<dbReference type="InterPro" id="IPR036728">
    <property type="entry name" value="PBP_GOBP_sf"/>
</dbReference>
<name>M4VRK6_DENPD</name>
<dbReference type="EnsemblMetazoa" id="XM_019912392.1">
    <property type="protein sequence ID" value="XP_019767951.1"/>
    <property type="gene ID" value="LOC109542931"/>
</dbReference>
<evidence type="ECO:0000313" key="3">
    <source>
        <dbReference type="EMBL" id="ENN72533.1"/>
    </source>
</evidence>
<dbReference type="CDD" id="cd23992">
    <property type="entry name" value="PBP_GOBP"/>
    <property type="match status" value="1"/>
</dbReference>
<dbReference type="AlphaFoldDB" id="M4VRK6"/>
<evidence type="ECO:0000256" key="1">
    <source>
        <dbReference type="SAM" id="SignalP"/>
    </source>
</evidence>
<evidence type="ECO:0000313" key="2">
    <source>
        <dbReference type="EMBL" id="AGI05165.1"/>
    </source>
</evidence>
<sequence length="126" mass="13674">MTFQGGVSVFLCILGVAQLVAAGNSDDLFARIAPADVEMCGKDTGVDRKEFEDAREKRALNHSMLCFLKCAMEKVGFLKDGHLEIDQAKGSLPDKMMEPVVECFKAVGPISTCDDIQKVEDCLPSS</sequence>
<dbReference type="OrthoDB" id="6779241at2759"/>
<dbReference type="EMBL" id="KC113417">
    <property type="protein sequence ID" value="AGI05165.1"/>
    <property type="molecule type" value="mRNA"/>
</dbReference>
<dbReference type="InterPro" id="IPR006170">
    <property type="entry name" value="PBP/GOBP"/>
</dbReference>
<evidence type="ECO:0000313" key="7">
    <source>
        <dbReference type="Proteomes" id="UP000030742"/>
    </source>
</evidence>
<reference evidence="6 7" key="2">
    <citation type="journal article" date="2013" name="Genome Biol.">
        <title>Draft genome of the mountain pine beetle, Dendroctonus ponderosae Hopkins, a major forest pest.</title>
        <authorList>
            <person name="Keeling C.I."/>
            <person name="Yuen M.M."/>
            <person name="Liao N.Y."/>
            <person name="Docking T.R."/>
            <person name="Chan S.K."/>
            <person name="Taylor G.A."/>
            <person name="Palmquist D.L."/>
            <person name="Jackman S.D."/>
            <person name="Nguyen A."/>
            <person name="Li M."/>
            <person name="Henderson H."/>
            <person name="Janes J.K."/>
            <person name="Zhao Y."/>
            <person name="Pandoh P."/>
            <person name="Moore R."/>
            <person name="Sperling F.A."/>
            <person name="Huber D.P."/>
            <person name="Birol I."/>
            <person name="Jones S.J."/>
            <person name="Bohlmann J."/>
        </authorList>
    </citation>
    <scope>NUCLEOTIDE SEQUENCE</scope>
</reference>
<dbReference type="EMBL" id="KB632366">
    <property type="protein sequence ID" value="ERL93648.1"/>
    <property type="molecule type" value="Genomic_DNA"/>
</dbReference>
<dbReference type="GO" id="GO:0005549">
    <property type="term" value="F:odorant binding"/>
    <property type="evidence" value="ECO:0007669"/>
    <property type="project" value="InterPro"/>
</dbReference>
<feature type="signal peptide" evidence="1">
    <location>
        <begin position="1"/>
        <end position="22"/>
    </location>
</feature>
<reference evidence="2" key="1">
    <citation type="journal article" date="2013" name="BMC Genomics">
        <title>Antennal transcriptome analysis of the chemosensory gene families in the tree killing bark beetles, Ips typographus and Dendroctonus ponderosae (Coleoptera: Curculionidae: Scolytinae).</title>
        <authorList>
            <person name="Andersson M.N."/>
            <person name="Grosse-Wilde E."/>
            <person name="Keeling C.I."/>
            <person name="Bengtsson J.M."/>
            <person name="Yuen M.M."/>
            <person name="Li M."/>
            <person name="Hillbur Y."/>
            <person name="Bohlmann J."/>
            <person name="Hansson B.S."/>
            <person name="Schlyter F."/>
        </authorList>
    </citation>
    <scope>NUCLEOTIDE SEQUENCE</scope>
</reference>
<keyword evidence="6" id="KW-1185">Reference proteome</keyword>
<evidence type="ECO:0000313" key="4">
    <source>
        <dbReference type="EMBL" id="ERL93648.1"/>
    </source>
</evidence>
<organism evidence="2">
    <name type="scientific">Dendroctonus ponderosae</name>
    <name type="common">Mountain pine beetle</name>
    <dbReference type="NCBI Taxonomy" id="77166"/>
    <lineage>
        <taxon>Eukaryota</taxon>
        <taxon>Metazoa</taxon>
        <taxon>Ecdysozoa</taxon>
        <taxon>Arthropoda</taxon>
        <taxon>Hexapoda</taxon>
        <taxon>Insecta</taxon>
        <taxon>Pterygota</taxon>
        <taxon>Neoptera</taxon>
        <taxon>Endopterygota</taxon>
        <taxon>Coleoptera</taxon>
        <taxon>Polyphaga</taxon>
        <taxon>Cucujiformia</taxon>
        <taxon>Curculionidae</taxon>
        <taxon>Scolytinae</taxon>
        <taxon>Dendroctonus</taxon>
    </lineage>
</organism>
<dbReference type="HOGENOM" id="CLU_1983840_0_0_1"/>
<proteinExistence type="evidence at transcript level"/>
<reference evidence="5" key="3">
    <citation type="submission" date="2024-08" db="UniProtKB">
        <authorList>
            <consortium name="EnsemblMetazoa"/>
        </authorList>
    </citation>
    <scope>IDENTIFICATION</scope>
</reference>
<dbReference type="Gene3D" id="1.10.238.20">
    <property type="entry name" value="Pheromone/general odorant binding protein domain"/>
    <property type="match status" value="1"/>
</dbReference>
<evidence type="ECO:0000313" key="6">
    <source>
        <dbReference type="Proteomes" id="UP000019118"/>
    </source>
</evidence>
<accession>M4VRK6</accession>
<dbReference type="GeneID" id="109542931"/>
<dbReference type="KEGG" id="dpa:109542931"/>
<gene>
    <name evidence="2" type="primary">OBP31</name>
    <name evidence="5" type="synonym">109542931</name>
    <name evidence="4" type="ORF">D910_10936</name>
    <name evidence="3" type="ORF">YQE_10873</name>
</gene>
<feature type="chain" id="PRO_5010971234" evidence="1">
    <location>
        <begin position="23"/>
        <end position="126"/>
    </location>
</feature>
<keyword evidence="1" id="KW-0732">Signal</keyword>
<evidence type="ECO:0000313" key="5">
    <source>
        <dbReference type="EnsemblMetazoa" id="XP_019767951.1"/>
    </source>
</evidence>
<dbReference type="EMBL" id="KB741216">
    <property type="protein sequence ID" value="ENN72533.1"/>
    <property type="molecule type" value="Genomic_DNA"/>
</dbReference>
<dbReference type="SUPFAM" id="SSF47565">
    <property type="entry name" value="Insect pheromone/odorant-binding proteins"/>
    <property type="match status" value="1"/>
</dbReference>